<evidence type="ECO:0000256" key="2">
    <source>
        <dbReference type="SAM" id="MobiDB-lite"/>
    </source>
</evidence>
<name>A0A196SND0_BLAHN</name>
<feature type="coiled-coil region" evidence="1">
    <location>
        <begin position="29"/>
        <end position="59"/>
    </location>
</feature>
<sequence>MSPEFADIPSPISHNIDEITNAERRFSDLALSQTELEEYNRLSDEYNRNEQTIPLLKEEVYQMYCEYAEMMKQQIGELHAMQEKEELFVENYEVKQLADMKRKYIAAAETRQTAILSQIEEKYEKPVEKMTKDTRSINRSVLGKVIFAIVWILELVWNWLREEWAKVNSNMEEKSGSEERVMERVEGRKRKERRTKNGKRRVVRKKEE</sequence>
<gene>
    <name evidence="3" type="ORF">AV274_0531</name>
</gene>
<protein>
    <submittedName>
        <fullName evidence="3">Uncharacterized protein</fullName>
    </submittedName>
</protein>
<feature type="compositionally biased region" description="Basic and acidic residues" evidence="2">
    <location>
        <begin position="170"/>
        <end position="186"/>
    </location>
</feature>
<proteinExistence type="predicted"/>
<dbReference type="Proteomes" id="UP000078348">
    <property type="component" value="Unassembled WGS sequence"/>
</dbReference>
<feature type="compositionally biased region" description="Basic residues" evidence="2">
    <location>
        <begin position="187"/>
        <end position="208"/>
    </location>
</feature>
<evidence type="ECO:0000313" key="4">
    <source>
        <dbReference type="Proteomes" id="UP000078348"/>
    </source>
</evidence>
<keyword evidence="1" id="KW-0175">Coiled coil</keyword>
<evidence type="ECO:0000256" key="1">
    <source>
        <dbReference type="SAM" id="Coils"/>
    </source>
</evidence>
<accession>A0A196SND0</accession>
<dbReference type="AlphaFoldDB" id="A0A196SND0"/>
<feature type="region of interest" description="Disordered" evidence="2">
    <location>
        <begin position="170"/>
        <end position="208"/>
    </location>
</feature>
<reference evidence="3 4" key="1">
    <citation type="submission" date="2016-05" db="EMBL/GenBank/DDBJ databases">
        <title>Nuclear genome of Blastocystis sp. subtype 1 NandII.</title>
        <authorList>
            <person name="Gentekaki E."/>
            <person name="Curtis B."/>
            <person name="Stairs C."/>
            <person name="Eme L."/>
            <person name="Herman E."/>
            <person name="Klimes V."/>
            <person name="Arias M.C."/>
            <person name="Elias M."/>
            <person name="Hilliou F."/>
            <person name="Klute M."/>
            <person name="Malik S.-B."/>
            <person name="Pightling A."/>
            <person name="Rachubinski R."/>
            <person name="Salas D."/>
            <person name="Schlacht A."/>
            <person name="Suga H."/>
            <person name="Archibald J."/>
            <person name="Ball S.G."/>
            <person name="Clark G."/>
            <person name="Dacks J."/>
            <person name="Van Der Giezen M."/>
            <person name="Tsaousis A."/>
            <person name="Roger A."/>
        </authorList>
    </citation>
    <scope>NUCLEOTIDE SEQUENCE [LARGE SCALE GENOMIC DNA]</scope>
    <source>
        <strain evidence="4">ATCC 50177 / NandII</strain>
    </source>
</reference>
<keyword evidence="4" id="KW-1185">Reference proteome</keyword>
<organism evidence="3 4">
    <name type="scientific">Blastocystis sp. subtype 1 (strain ATCC 50177 / NandII)</name>
    <dbReference type="NCBI Taxonomy" id="478820"/>
    <lineage>
        <taxon>Eukaryota</taxon>
        <taxon>Sar</taxon>
        <taxon>Stramenopiles</taxon>
        <taxon>Bigyra</taxon>
        <taxon>Opalozoa</taxon>
        <taxon>Opalinata</taxon>
        <taxon>Blastocystidae</taxon>
        <taxon>Blastocystis</taxon>
    </lineage>
</organism>
<comment type="caution">
    <text evidence="3">The sequence shown here is derived from an EMBL/GenBank/DDBJ whole genome shotgun (WGS) entry which is preliminary data.</text>
</comment>
<dbReference type="EMBL" id="LXWW01000019">
    <property type="protein sequence ID" value="OAO17741.1"/>
    <property type="molecule type" value="Genomic_DNA"/>
</dbReference>
<evidence type="ECO:0000313" key="3">
    <source>
        <dbReference type="EMBL" id="OAO17741.1"/>
    </source>
</evidence>
<dbReference type="OrthoDB" id="10547381at2759"/>